<sequence>MEVGGVHDHLVHNVDDVPVHVQNICTSAQHSTNVAELVRIRWKLPKYTVPHCAGTESSNKYNTLVAVRAPPAQLLNRVMSPNKNWATMDSTTKKADVEWNKDGRPINWNGRDWPLYKRAMMRYLACYEVKENE</sequence>
<dbReference type="Proteomes" id="UP001165121">
    <property type="component" value="Unassembled WGS sequence"/>
</dbReference>
<dbReference type="EMBL" id="BSXT01001170">
    <property type="protein sequence ID" value="GMF39418.1"/>
    <property type="molecule type" value="Genomic_DNA"/>
</dbReference>
<organism evidence="1 2">
    <name type="scientific">Phytophthora fragariaefolia</name>
    <dbReference type="NCBI Taxonomy" id="1490495"/>
    <lineage>
        <taxon>Eukaryota</taxon>
        <taxon>Sar</taxon>
        <taxon>Stramenopiles</taxon>
        <taxon>Oomycota</taxon>
        <taxon>Peronosporomycetes</taxon>
        <taxon>Peronosporales</taxon>
        <taxon>Peronosporaceae</taxon>
        <taxon>Phytophthora</taxon>
    </lineage>
</organism>
<dbReference type="AlphaFoldDB" id="A0A9W6XIU1"/>
<accession>A0A9W6XIU1</accession>
<protein>
    <submittedName>
        <fullName evidence="1">Unnamed protein product</fullName>
    </submittedName>
</protein>
<dbReference type="OrthoDB" id="120822at2759"/>
<name>A0A9W6XIU1_9STRA</name>
<proteinExistence type="predicted"/>
<reference evidence="1" key="1">
    <citation type="submission" date="2023-04" db="EMBL/GenBank/DDBJ databases">
        <title>Phytophthora fragariaefolia NBRC 109709.</title>
        <authorList>
            <person name="Ichikawa N."/>
            <person name="Sato H."/>
            <person name="Tonouchi N."/>
        </authorList>
    </citation>
    <scope>NUCLEOTIDE SEQUENCE</scope>
    <source>
        <strain evidence="1">NBRC 109709</strain>
    </source>
</reference>
<evidence type="ECO:0000313" key="1">
    <source>
        <dbReference type="EMBL" id="GMF39418.1"/>
    </source>
</evidence>
<evidence type="ECO:0000313" key="2">
    <source>
        <dbReference type="Proteomes" id="UP001165121"/>
    </source>
</evidence>
<keyword evidence="2" id="KW-1185">Reference proteome</keyword>
<comment type="caution">
    <text evidence="1">The sequence shown here is derived from an EMBL/GenBank/DDBJ whole genome shotgun (WGS) entry which is preliminary data.</text>
</comment>
<gene>
    <name evidence="1" type="ORF">Pfra01_001169100</name>
</gene>